<evidence type="ECO:0000256" key="3">
    <source>
        <dbReference type="ARBA" id="ARBA00007112"/>
    </source>
</evidence>
<dbReference type="CDD" id="cd06503">
    <property type="entry name" value="ATP-synt_Fo_b"/>
    <property type="match status" value="1"/>
</dbReference>
<feature type="compositionally biased region" description="Low complexity" evidence="9">
    <location>
        <begin position="762"/>
        <end position="784"/>
    </location>
</feature>
<dbReference type="PANTHER" id="PTHR31780">
    <property type="entry name" value="STRESS RESPONSE PROTEIN NST1-RELATED"/>
    <property type="match status" value="1"/>
</dbReference>
<feature type="region of interest" description="Disordered" evidence="9">
    <location>
        <begin position="1195"/>
        <end position="1226"/>
    </location>
</feature>
<feature type="region of interest" description="Disordered" evidence="9">
    <location>
        <begin position="1"/>
        <end position="177"/>
    </location>
</feature>
<evidence type="ECO:0000256" key="1">
    <source>
        <dbReference type="ARBA" id="ARBA00002545"/>
    </source>
</evidence>
<feature type="compositionally biased region" description="Basic and acidic residues" evidence="9">
    <location>
        <begin position="591"/>
        <end position="697"/>
    </location>
</feature>
<accession>A0AAN7H814</accession>
<evidence type="ECO:0000256" key="8">
    <source>
        <dbReference type="RuleBase" id="RU049441"/>
    </source>
</evidence>
<evidence type="ECO:0000256" key="6">
    <source>
        <dbReference type="ARBA" id="ARBA00023016"/>
    </source>
</evidence>
<organism evidence="10 11">
    <name type="scientific">Achaetomium macrosporum</name>
    <dbReference type="NCBI Taxonomy" id="79813"/>
    <lineage>
        <taxon>Eukaryota</taxon>
        <taxon>Fungi</taxon>
        <taxon>Dikarya</taxon>
        <taxon>Ascomycota</taxon>
        <taxon>Pezizomycotina</taxon>
        <taxon>Sordariomycetes</taxon>
        <taxon>Sordariomycetidae</taxon>
        <taxon>Sordariales</taxon>
        <taxon>Chaetomiaceae</taxon>
        <taxon>Achaetomium</taxon>
    </lineage>
</organism>
<feature type="compositionally biased region" description="Basic and acidic residues" evidence="9">
    <location>
        <begin position="162"/>
        <end position="177"/>
    </location>
</feature>
<feature type="compositionally biased region" description="Polar residues" evidence="9">
    <location>
        <begin position="940"/>
        <end position="963"/>
    </location>
</feature>
<comment type="caution">
    <text evidence="10">The sequence shown here is derived from an EMBL/GenBank/DDBJ whole genome shotgun (WGS) entry which is preliminary data.</text>
</comment>
<feature type="compositionally biased region" description="Basic residues" evidence="9">
    <location>
        <begin position="111"/>
        <end position="122"/>
    </location>
</feature>
<keyword evidence="11" id="KW-1185">Reference proteome</keyword>
<dbReference type="GO" id="GO:0005737">
    <property type="term" value="C:cytoplasm"/>
    <property type="evidence" value="ECO:0007669"/>
    <property type="project" value="UniProtKB-SubCell"/>
</dbReference>
<reference evidence="10" key="2">
    <citation type="submission" date="2023-05" db="EMBL/GenBank/DDBJ databases">
        <authorList>
            <consortium name="Lawrence Berkeley National Laboratory"/>
            <person name="Steindorff A."/>
            <person name="Hensen N."/>
            <person name="Bonometti L."/>
            <person name="Westerberg I."/>
            <person name="Brannstrom I.O."/>
            <person name="Guillou S."/>
            <person name="Cros-Aarteil S."/>
            <person name="Calhoun S."/>
            <person name="Haridas S."/>
            <person name="Kuo A."/>
            <person name="Mondo S."/>
            <person name="Pangilinan J."/>
            <person name="Riley R."/>
            <person name="Labutti K."/>
            <person name="Andreopoulos B."/>
            <person name="Lipzen A."/>
            <person name="Chen C."/>
            <person name="Yanf M."/>
            <person name="Daum C."/>
            <person name="Ng V."/>
            <person name="Clum A."/>
            <person name="Ohm R."/>
            <person name="Martin F."/>
            <person name="Silar P."/>
            <person name="Natvig D."/>
            <person name="Lalanne C."/>
            <person name="Gautier V."/>
            <person name="Ament-Velasquez S.L."/>
            <person name="Kruys A."/>
            <person name="Hutchinson M.I."/>
            <person name="Powell A.J."/>
            <person name="Barry K."/>
            <person name="Miller A.N."/>
            <person name="Grigoriev I.V."/>
            <person name="Debuchy R."/>
            <person name="Gladieux P."/>
            <person name="Thoren M.H."/>
            <person name="Johannesson H."/>
        </authorList>
    </citation>
    <scope>NUCLEOTIDE SEQUENCE</scope>
    <source>
        <strain evidence="10">CBS 532.94</strain>
    </source>
</reference>
<feature type="region of interest" description="Disordered" evidence="9">
    <location>
        <begin position="411"/>
        <end position="479"/>
    </location>
</feature>
<keyword evidence="5 8" id="KW-0963">Cytoplasm</keyword>
<protein>
    <recommendedName>
        <fullName evidence="4 8">Stress response protein NST1</fullName>
    </recommendedName>
</protein>
<feature type="compositionally biased region" description="Polar residues" evidence="9">
    <location>
        <begin position="57"/>
        <end position="76"/>
    </location>
</feature>
<feature type="region of interest" description="Disordered" evidence="9">
    <location>
        <begin position="517"/>
        <end position="1025"/>
    </location>
</feature>
<feature type="compositionally biased region" description="Gly residues" evidence="9">
    <location>
        <begin position="1215"/>
        <end position="1226"/>
    </location>
</feature>
<feature type="compositionally biased region" description="Basic and acidic residues" evidence="9">
    <location>
        <begin position="411"/>
        <end position="430"/>
    </location>
</feature>
<evidence type="ECO:0000256" key="7">
    <source>
        <dbReference type="ARBA" id="ARBA00023054"/>
    </source>
</evidence>
<comment type="subcellular location">
    <subcellularLocation>
        <location evidence="2 8">Cytoplasm</location>
    </subcellularLocation>
</comment>
<keyword evidence="7 8" id="KW-0175">Coiled coil</keyword>
<keyword evidence="6 8" id="KW-0346">Stress response</keyword>
<gene>
    <name evidence="10" type="ORF">C8A03DRAFT_47046</name>
</gene>
<evidence type="ECO:0000256" key="4">
    <source>
        <dbReference type="ARBA" id="ARBA00020733"/>
    </source>
</evidence>
<feature type="region of interest" description="Disordered" evidence="9">
    <location>
        <begin position="246"/>
        <end position="333"/>
    </location>
</feature>
<feature type="compositionally biased region" description="Basic and acidic residues" evidence="9">
    <location>
        <begin position="544"/>
        <end position="584"/>
    </location>
</feature>
<evidence type="ECO:0000256" key="2">
    <source>
        <dbReference type="ARBA" id="ARBA00004496"/>
    </source>
</evidence>
<feature type="compositionally biased region" description="Low complexity" evidence="9">
    <location>
        <begin position="7"/>
        <end position="33"/>
    </location>
</feature>
<feature type="compositionally biased region" description="Pro residues" evidence="9">
    <location>
        <begin position="145"/>
        <end position="157"/>
    </location>
</feature>
<comment type="similarity">
    <text evidence="3 8">Belongs to the NST1 family.</text>
</comment>
<dbReference type="InterPro" id="IPR025279">
    <property type="entry name" value="NST1"/>
</dbReference>
<dbReference type="AlphaFoldDB" id="A0AAN7H814"/>
<feature type="compositionally biased region" description="Acidic residues" evidence="9">
    <location>
        <begin position="288"/>
        <end position="329"/>
    </location>
</feature>
<sequence length="1226" mass="133745">MSTPVDSAQPSPTAASSPNNKAAALLSPGAAPAQPVNRKKQKRREKAAAKAAAEQAMNGQTVSGIPSPPGTSDQQSAGADPEDDEEEPVAGPGFQGPTLQQNGAGQAASGKPKKSKKKKKKNAAGQRTDEPPDNGQHAQNAQGRPQPPEAPPVPPQSARPTMSREKIWNTSSSEERERIKEFWLGLSESERKSLVKVEKDAVLKKMKEQQKHTCSCTVCGRKRTAIEEELEGLYDAYYEELEQYANHPNQGEGPPMRSFGSMGGIRPRGLPSRYSNHQPSHGRIMEQLGDEEEEEAAMEDEGDGEGEIVDVYSDDDPEDDTYSEEEHEPSEELHRSDYAADFFNFGNSLTVQGRDGLPILPPFLQSYSFSGTGNHAYGSSSLGGILTVADDLLKNDGKKFIEMMEQLAERRMAREQESREQFEREYDHTTGDPYGHNHPPLPEEEEFEEEEEEYEDDEEDEYDSQEEEDTMTEEQRMEEGRRMFQIFAARMFEQRVLTAYREKVAKERQAKLLEEIEAENQQDAQRKAKKAKEAQKRKEKAARKKEQQAEEKARKEAERAAEEAARREEAARKAEEQRLKSEEKRKKKEAQRKAEEEERQRKEAERLRKLQEREEHERKAREAREREKKAREEARLREKEAREQKERETRQKKEQQERERREKEAKAKAEREARDAREAKEAKEGKETKQKGGKEKSAQGTAAITAPVPVPVTFPKRPLPQNPPLPPTTAVPAPIQQAPKSYASPQIPVATPVLPKAPTPMRARQASQQESAATSSGAASHRGSVASQNPSPHPTAPGQASAAQIAPPSKSGAAEINAQGGAQSQSHSASPLSLPAKPLPPQHGPFGIAAMGSATPLAPGLPQTPPPPGFNNPIHRDPLFSPMPGFRPAPGMGPVPPPGLGGPVGNRGFPMHPPPGLYGPVEAQVAGNAQMMGPGMQAADPSSHSRQNSASLEASSSQPTSRPTPIGRPASVVQGQRPLSGTPSPGLPKPELDAHLGSRALLDDGLQDFPGRLPRGTAPPGPRPAPGFPMAPFGMDPIFPSYGNPWGPPGALQPNPFVPLPPPGFGPSPLTMHAPMSVPWGHPMPPTSTFGGHGVVDRPMEPRSVAVRKMLRRACEELADAGNKQDENSSQAPVKFIPLEKIKAQIEMFNHGHPVEEKEILDICETEGNEINGGGSFDVRDDDNGGKLIRFVSGNEQRTPQPVQKAVGYHPGSPIGTGAGSVAGSR</sequence>
<dbReference type="Pfam" id="PF13945">
    <property type="entry name" value="NST1"/>
    <property type="match status" value="1"/>
</dbReference>
<dbReference type="PANTHER" id="PTHR31780:SF10">
    <property type="entry name" value="LD36051P"/>
    <property type="match status" value="1"/>
</dbReference>
<feature type="compositionally biased region" description="Polar residues" evidence="9">
    <location>
        <begin position="973"/>
        <end position="983"/>
    </location>
</feature>
<reference evidence="10" key="1">
    <citation type="journal article" date="2023" name="Mol. Phylogenet. Evol.">
        <title>Genome-scale phylogeny and comparative genomics of the fungal order Sordariales.</title>
        <authorList>
            <person name="Hensen N."/>
            <person name="Bonometti L."/>
            <person name="Westerberg I."/>
            <person name="Brannstrom I.O."/>
            <person name="Guillou S."/>
            <person name="Cros-Aarteil S."/>
            <person name="Calhoun S."/>
            <person name="Haridas S."/>
            <person name="Kuo A."/>
            <person name="Mondo S."/>
            <person name="Pangilinan J."/>
            <person name="Riley R."/>
            <person name="LaButti K."/>
            <person name="Andreopoulos B."/>
            <person name="Lipzen A."/>
            <person name="Chen C."/>
            <person name="Yan M."/>
            <person name="Daum C."/>
            <person name="Ng V."/>
            <person name="Clum A."/>
            <person name="Steindorff A."/>
            <person name="Ohm R.A."/>
            <person name="Martin F."/>
            <person name="Silar P."/>
            <person name="Natvig D.O."/>
            <person name="Lalanne C."/>
            <person name="Gautier V."/>
            <person name="Ament-Velasquez S.L."/>
            <person name="Kruys A."/>
            <person name="Hutchinson M.I."/>
            <person name="Powell A.J."/>
            <person name="Barry K."/>
            <person name="Miller A.N."/>
            <person name="Grigoriev I.V."/>
            <person name="Debuchy R."/>
            <person name="Gladieux P."/>
            <person name="Hiltunen Thoren M."/>
            <person name="Johannesson H."/>
        </authorList>
    </citation>
    <scope>NUCLEOTIDE SEQUENCE</scope>
    <source>
        <strain evidence="10">CBS 532.94</strain>
    </source>
</reference>
<feature type="compositionally biased region" description="Low complexity" evidence="9">
    <location>
        <begin position="818"/>
        <end position="836"/>
    </location>
</feature>
<dbReference type="InterPro" id="IPR051195">
    <property type="entry name" value="Fungal_stress_NST1"/>
</dbReference>
<feature type="compositionally biased region" description="Pro residues" evidence="9">
    <location>
        <begin position="885"/>
        <end position="900"/>
    </location>
</feature>
<evidence type="ECO:0000256" key="5">
    <source>
        <dbReference type="ARBA" id="ARBA00022490"/>
    </source>
</evidence>
<comment type="function">
    <text evidence="1 8">May act as a negative regulator of salt tolerance.</text>
</comment>
<feature type="compositionally biased region" description="Pro residues" evidence="9">
    <location>
        <begin position="708"/>
        <end position="729"/>
    </location>
</feature>
<proteinExistence type="inferred from homology"/>
<evidence type="ECO:0000313" key="10">
    <source>
        <dbReference type="EMBL" id="KAK4234677.1"/>
    </source>
</evidence>
<evidence type="ECO:0000313" key="11">
    <source>
        <dbReference type="Proteomes" id="UP001303760"/>
    </source>
</evidence>
<feature type="compositionally biased region" description="Acidic residues" evidence="9">
    <location>
        <begin position="442"/>
        <end position="472"/>
    </location>
</feature>
<dbReference type="Proteomes" id="UP001303760">
    <property type="component" value="Unassembled WGS sequence"/>
</dbReference>
<evidence type="ECO:0000256" key="9">
    <source>
        <dbReference type="SAM" id="MobiDB-lite"/>
    </source>
</evidence>
<dbReference type="EMBL" id="MU860340">
    <property type="protein sequence ID" value="KAK4234677.1"/>
    <property type="molecule type" value="Genomic_DNA"/>
</dbReference>
<name>A0AAN7H814_9PEZI</name>